<accession>A0A9D1L9E9</accession>
<evidence type="ECO:0000313" key="3">
    <source>
        <dbReference type="Proteomes" id="UP000824089"/>
    </source>
</evidence>
<sequence>MKSDKKPVLPKFILLSVPFLLLPVLSALFRNLGTIPFASRFAGVSLSGGEALKTVYHIFSILAFLCCLPISSALKKLVPDDRRRAVRVAYIAACLIYNVILVPIFLYCI</sequence>
<keyword evidence="1" id="KW-0472">Membrane</keyword>
<protein>
    <submittedName>
        <fullName evidence="2">Uncharacterized protein</fullName>
    </submittedName>
</protein>
<comment type="caution">
    <text evidence="2">The sequence shown here is derived from an EMBL/GenBank/DDBJ whole genome shotgun (WGS) entry which is preliminary data.</text>
</comment>
<reference evidence="2" key="1">
    <citation type="submission" date="2020-10" db="EMBL/GenBank/DDBJ databases">
        <authorList>
            <person name="Gilroy R."/>
        </authorList>
    </citation>
    <scope>NUCLEOTIDE SEQUENCE</scope>
    <source>
        <strain evidence="2">CHK195-4489</strain>
    </source>
</reference>
<proteinExistence type="predicted"/>
<dbReference type="EMBL" id="DVMM01000012">
    <property type="protein sequence ID" value="HIU28791.1"/>
    <property type="molecule type" value="Genomic_DNA"/>
</dbReference>
<gene>
    <name evidence="2" type="ORF">IAD50_00680</name>
</gene>
<organism evidence="2 3">
    <name type="scientific">Candidatus Egerieisoma faecipullorum</name>
    <dbReference type="NCBI Taxonomy" id="2840963"/>
    <lineage>
        <taxon>Bacteria</taxon>
        <taxon>Bacillati</taxon>
        <taxon>Bacillota</taxon>
        <taxon>Clostridia</taxon>
        <taxon>Eubacteriales</taxon>
        <taxon>Clostridiaceae</taxon>
        <taxon>Clostridiaceae incertae sedis</taxon>
        <taxon>Candidatus Egerieisoma</taxon>
    </lineage>
</organism>
<dbReference type="AlphaFoldDB" id="A0A9D1L9E9"/>
<evidence type="ECO:0000256" key="1">
    <source>
        <dbReference type="SAM" id="Phobius"/>
    </source>
</evidence>
<keyword evidence="1" id="KW-0812">Transmembrane</keyword>
<keyword evidence="1" id="KW-1133">Transmembrane helix</keyword>
<name>A0A9D1L9E9_9CLOT</name>
<reference evidence="2" key="2">
    <citation type="journal article" date="2021" name="PeerJ">
        <title>Extensive microbial diversity within the chicken gut microbiome revealed by metagenomics and culture.</title>
        <authorList>
            <person name="Gilroy R."/>
            <person name="Ravi A."/>
            <person name="Getino M."/>
            <person name="Pursley I."/>
            <person name="Horton D.L."/>
            <person name="Alikhan N.F."/>
            <person name="Baker D."/>
            <person name="Gharbi K."/>
            <person name="Hall N."/>
            <person name="Watson M."/>
            <person name="Adriaenssens E.M."/>
            <person name="Foster-Nyarko E."/>
            <person name="Jarju S."/>
            <person name="Secka A."/>
            <person name="Antonio M."/>
            <person name="Oren A."/>
            <person name="Chaudhuri R.R."/>
            <person name="La Ragione R."/>
            <person name="Hildebrand F."/>
            <person name="Pallen M.J."/>
        </authorList>
    </citation>
    <scope>NUCLEOTIDE SEQUENCE</scope>
    <source>
        <strain evidence="2">CHK195-4489</strain>
    </source>
</reference>
<feature type="transmembrane region" description="Helical" evidence="1">
    <location>
        <begin position="86"/>
        <end position="107"/>
    </location>
</feature>
<evidence type="ECO:0000313" key="2">
    <source>
        <dbReference type="EMBL" id="HIU28791.1"/>
    </source>
</evidence>
<feature type="transmembrane region" description="Helical" evidence="1">
    <location>
        <begin position="55"/>
        <end position="74"/>
    </location>
</feature>
<dbReference type="Proteomes" id="UP000824089">
    <property type="component" value="Unassembled WGS sequence"/>
</dbReference>